<dbReference type="PROSITE" id="PS51257">
    <property type="entry name" value="PROKAR_LIPOPROTEIN"/>
    <property type="match status" value="1"/>
</dbReference>
<dbReference type="EMBL" id="FQZE01000037">
    <property type="protein sequence ID" value="SHJ88488.1"/>
    <property type="molecule type" value="Genomic_DNA"/>
</dbReference>
<keyword evidence="2" id="KW-1185">Reference proteome</keyword>
<dbReference type="Proteomes" id="UP000184050">
    <property type="component" value="Unassembled WGS sequence"/>
</dbReference>
<sequence length="155" mass="17851">MKNYKLFIPILLIAFLFFGCEEEISNQMSADFPQDYDIEYEIRQVMQYDPMNINGLDISEKLDFFSTVGFTLHYNDGEITSLTYSNGDVPFSPFGFDAGSQIDAECELDYDVMPNELRIKGTDNVVAYYQNGEFIMPFQLDCGSLSYKYTFVNID</sequence>
<dbReference type="OrthoDB" id="1095181at2"/>
<protein>
    <submittedName>
        <fullName evidence="1">Uncharacterized protein</fullName>
    </submittedName>
</protein>
<dbReference type="AlphaFoldDB" id="A0A1M6MYH0"/>
<organism evidence="1 2">
    <name type="scientific">Tangfeifania diversioriginum</name>
    <dbReference type="NCBI Taxonomy" id="1168035"/>
    <lineage>
        <taxon>Bacteria</taxon>
        <taxon>Pseudomonadati</taxon>
        <taxon>Bacteroidota</taxon>
        <taxon>Bacteroidia</taxon>
        <taxon>Marinilabiliales</taxon>
        <taxon>Prolixibacteraceae</taxon>
        <taxon>Tangfeifania</taxon>
    </lineage>
</organism>
<reference evidence="1 2" key="1">
    <citation type="submission" date="2016-11" db="EMBL/GenBank/DDBJ databases">
        <authorList>
            <person name="Jaros S."/>
            <person name="Januszkiewicz K."/>
            <person name="Wedrychowicz H."/>
        </authorList>
    </citation>
    <scope>NUCLEOTIDE SEQUENCE [LARGE SCALE GENOMIC DNA]</scope>
    <source>
        <strain evidence="1 2">DSM 27063</strain>
    </source>
</reference>
<evidence type="ECO:0000313" key="2">
    <source>
        <dbReference type="Proteomes" id="UP000184050"/>
    </source>
</evidence>
<dbReference type="STRING" id="1168035.SAMN05444280_13722"/>
<name>A0A1M6MYH0_9BACT</name>
<proteinExistence type="predicted"/>
<evidence type="ECO:0000313" key="1">
    <source>
        <dbReference type="EMBL" id="SHJ88488.1"/>
    </source>
</evidence>
<dbReference type="RefSeq" id="WP_073172987.1">
    <property type="nucleotide sequence ID" value="NZ_FQZE01000037.1"/>
</dbReference>
<accession>A0A1M6MYH0</accession>
<gene>
    <name evidence="1" type="ORF">SAMN05444280_13722</name>
</gene>